<dbReference type="Proteomes" id="UP000242715">
    <property type="component" value="Unassembled WGS sequence"/>
</dbReference>
<evidence type="ECO:0000313" key="6">
    <source>
        <dbReference type="EMBL" id="GAU48806.1"/>
    </source>
</evidence>
<reference evidence="7" key="1">
    <citation type="journal article" date="2017" name="Front. Plant Sci.">
        <title>Climate Clever Clovers: New Paradigm to Reduce the Environmental Footprint of Ruminants by Breeding Low Methanogenic Forages Utilizing Haplotype Variation.</title>
        <authorList>
            <person name="Kaur P."/>
            <person name="Appels R."/>
            <person name="Bayer P.E."/>
            <person name="Keeble-Gagnere G."/>
            <person name="Wang J."/>
            <person name="Hirakawa H."/>
            <person name="Shirasawa K."/>
            <person name="Vercoe P."/>
            <person name="Stefanova K."/>
            <person name="Durmic Z."/>
            <person name="Nichols P."/>
            <person name="Revell C."/>
            <person name="Isobe S.N."/>
            <person name="Edwards D."/>
            <person name="Erskine W."/>
        </authorList>
    </citation>
    <scope>NUCLEOTIDE SEQUENCE [LARGE SCALE GENOMIC DNA]</scope>
    <source>
        <strain evidence="7">cv. Daliak</strain>
    </source>
</reference>
<dbReference type="PANTHER" id="PTHR46031">
    <property type="match status" value="1"/>
</dbReference>
<dbReference type="InterPro" id="IPR014720">
    <property type="entry name" value="dsRBD_dom"/>
</dbReference>
<feature type="domain" description="DRBM" evidence="5">
    <location>
        <begin position="1"/>
        <end position="70"/>
    </location>
</feature>
<dbReference type="Gene3D" id="3.30.160.20">
    <property type="match status" value="3"/>
</dbReference>
<name>A0A2Z6NZA4_TRISU</name>
<proteinExistence type="predicted"/>
<evidence type="ECO:0000256" key="4">
    <source>
        <dbReference type="SAM" id="MobiDB-lite"/>
    </source>
</evidence>
<feature type="domain" description="DRBM" evidence="5">
    <location>
        <begin position="202"/>
        <end position="270"/>
    </location>
</feature>
<feature type="region of interest" description="Disordered" evidence="4">
    <location>
        <begin position="322"/>
        <end position="358"/>
    </location>
</feature>
<keyword evidence="2 3" id="KW-0694">RNA-binding</keyword>
<dbReference type="EMBL" id="DF974475">
    <property type="protein sequence ID" value="GAU48806.1"/>
    <property type="molecule type" value="Genomic_DNA"/>
</dbReference>
<dbReference type="GO" id="GO:0003723">
    <property type="term" value="F:RNA binding"/>
    <property type="evidence" value="ECO:0007669"/>
    <property type="project" value="UniProtKB-UniRule"/>
</dbReference>
<keyword evidence="7" id="KW-1185">Reference proteome</keyword>
<accession>A0A2Z6NZA4</accession>
<dbReference type="SMART" id="SM00358">
    <property type="entry name" value="DSRM"/>
    <property type="match status" value="3"/>
</dbReference>
<protein>
    <recommendedName>
        <fullName evidence="5">DRBM domain-containing protein</fullName>
    </recommendedName>
</protein>
<evidence type="ECO:0000313" key="7">
    <source>
        <dbReference type="Proteomes" id="UP000242715"/>
    </source>
</evidence>
<dbReference type="OrthoDB" id="5274873at2759"/>
<dbReference type="AlphaFoldDB" id="A0A2Z6NZA4"/>
<dbReference type="Pfam" id="PF00035">
    <property type="entry name" value="dsrm"/>
    <property type="match status" value="3"/>
</dbReference>
<feature type="domain" description="DRBM" evidence="5">
    <location>
        <begin position="117"/>
        <end position="186"/>
    </location>
</feature>
<organism evidence="6 7">
    <name type="scientific">Trifolium subterraneum</name>
    <name type="common">Subterranean clover</name>
    <dbReference type="NCBI Taxonomy" id="3900"/>
    <lineage>
        <taxon>Eukaryota</taxon>
        <taxon>Viridiplantae</taxon>
        <taxon>Streptophyta</taxon>
        <taxon>Embryophyta</taxon>
        <taxon>Tracheophyta</taxon>
        <taxon>Spermatophyta</taxon>
        <taxon>Magnoliopsida</taxon>
        <taxon>eudicotyledons</taxon>
        <taxon>Gunneridae</taxon>
        <taxon>Pentapetalae</taxon>
        <taxon>rosids</taxon>
        <taxon>fabids</taxon>
        <taxon>Fabales</taxon>
        <taxon>Fabaceae</taxon>
        <taxon>Papilionoideae</taxon>
        <taxon>50 kb inversion clade</taxon>
        <taxon>NPAAA clade</taxon>
        <taxon>Hologalegina</taxon>
        <taxon>IRL clade</taxon>
        <taxon>Trifolieae</taxon>
        <taxon>Trifolium</taxon>
    </lineage>
</organism>
<evidence type="ECO:0000256" key="1">
    <source>
        <dbReference type="ARBA" id="ARBA00022737"/>
    </source>
</evidence>
<dbReference type="PANTHER" id="PTHR46031:SF31">
    <property type="entry name" value="DOUBLE-STRANDED RNA-BINDING PROTEIN 1-LIKE"/>
    <property type="match status" value="1"/>
</dbReference>
<gene>
    <name evidence="6" type="ORF">TSUD_406390</name>
</gene>
<keyword evidence="1" id="KW-0677">Repeat</keyword>
<dbReference type="PROSITE" id="PS50137">
    <property type="entry name" value="DS_RBD"/>
    <property type="match status" value="3"/>
</dbReference>
<dbReference type="SUPFAM" id="SSF54768">
    <property type="entry name" value="dsRNA-binding domain-like"/>
    <property type="match status" value="3"/>
</dbReference>
<sequence length="389" mass="43341">MYKTQLQQLCHRQRWSLPEYSKQNEGLPHKPSFKASVVVNGVTFTSSDAFNSAKEAQNQAAMKAFFNFSSPPPPPSVMALKTQTDEYGSKEKVEVAKPQESLVTSKPLVIITATDRLSKSHLHNYAQKNNLDPLVYEIKAEGLPHDIHYKAIVSIGGKSFESPTFFNTVKEAEQAAAKVAMMELPISVDLFQKASVLDESCPSKSLLLELTQREGFSKPTYKTTESGSSHLPTFFSTIEVEGLEFHGKASRSKKLAENDAAKIAYIALKECGRDMYAAFSSSFVENQALQSTHKSDIVKPKQIRSFEDELLDKEIVTTDEKINNGTHNESFPLPPNKKFKTSNMNSSSSPTDLPSVSISESNKETRSYLIFDRCKGFYKFSGYCIPRGE</sequence>
<evidence type="ECO:0000256" key="3">
    <source>
        <dbReference type="PROSITE-ProRule" id="PRU00266"/>
    </source>
</evidence>
<evidence type="ECO:0000256" key="2">
    <source>
        <dbReference type="ARBA" id="ARBA00022884"/>
    </source>
</evidence>
<evidence type="ECO:0000259" key="5">
    <source>
        <dbReference type="PROSITE" id="PS50137"/>
    </source>
</evidence>
<feature type="compositionally biased region" description="Low complexity" evidence="4">
    <location>
        <begin position="346"/>
        <end position="358"/>
    </location>
</feature>